<evidence type="ECO:0000313" key="2">
    <source>
        <dbReference type="EMBL" id="NOL39291.1"/>
    </source>
</evidence>
<name>A0A7Y4NXB7_9ACTN</name>
<dbReference type="InterPro" id="IPR016181">
    <property type="entry name" value="Acyl_CoA_acyltransferase"/>
</dbReference>
<proteinExistence type="predicted"/>
<comment type="caution">
    <text evidence="2">The sequence shown here is derived from an EMBL/GenBank/DDBJ whole genome shotgun (WGS) entry which is preliminary data.</text>
</comment>
<evidence type="ECO:0000259" key="1">
    <source>
        <dbReference type="PROSITE" id="PS51186"/>
    </source>
</evidence>
<dbReference type="Pfam" id="PF00583">
    <property type="entry name" value="Acetyltransf_1"/>
    <property type="match status" value="1"/>
</dbReference>
<evidence type="ECO:0000313" key="3">
    <source>
        <dbReference type="Proteomes" id="UP000534306"/>
    </source>
</evidence>
<feature type="domain" description="N-acetyltransferase" evidence="1">
    <location>
        <begin position="9"/>
        <end position="169"/>
    </location>
</feature>
<dbReference type="InterPro" id="IPR000182">
    <property type="entry name" value="GNAT_dom"/>
</dbReference>
<protein>
    <submittedName>
        <fullName evidence="2">GNAT family N-acetyltransferase</fullName>
    </submittedName>
</protein>
<dbReference type="Gene3D" id="3.40.630.30">
    <property type="match status" value="1"/>
</dbReference>
<dbReference type="EMBL" id="JABJRC010000001">
    <property type="protein sequence ID" value="NOL39291.1"/>
    <property type="molecule type" value="Genomic_DNA"/>
</dbReference>
<organism evidence="2 3">
    <name type="scientific">Kribbella sandramycini</name>
    <dbReference type="NCBI Taxonomy" id="60450"/>
    <lineage>
        <taxon>Bacteria</taxon>
        <taxon>Bacillati</taxon>
        <taxon>Actinomycetota</taxon>
        <taxon>Actinomycetes</taxon>
        <taxon>Propionibacteriales</taxon>
        <taxon>Kribbellaceae</taxon>
        <taxon>Kribbella</taxon>
    </lineage>
</organism>
<dbReference type="Proteomes" id="UP000534306">
    <property type="component" value="Unassembled WGS sequence"/>
</dbReference>
<reference evidence="2 3" key="1">
    <citation type="submission" date="2020-05" db="EMBL/GenBank/DDBJ databases">
        <title>Genome sequence of Kribbella sandramycini ATCC 39419.</title>
        <authorList>
            <person name="Maclea K.S."/>
            <person name="Fair J.L."/>
        </authorList>
    </citation>
    <scope>NUCLEOTIDE SEQUENCE [LARGE SCALE GENOMIC DNA]</scope>
    <source>
        <strain evidence="2 3">ATCC 39419</strain>
    </source>
</reference>
<keyword evidence="2" id="KW-0808">Transferase</keyword>
<dbReference type="AlphaFoldDB" id="A0A7Y4NXB7"/>
<gene>
    <name evidence="2" type="ORF">HPO96_03440</name>
</gene>
<sequence>MPERVTPELTVRRFGAADRELLERLYLMFRHDLSEFQGQLPRPDGTYRSEWLESALTGDPEWAGYVFHLGENPIGYCLMRALQQPVHVLNSFFVVRPVRRGGLGLRAVREVLAHHPGPCEIAFQDNNETAVRFWRRVAAAVAGDAWTEEHRPVGGRPDAPPDTWISFVV</sequence>
<dbReference type="GO" id="GO:0016747">
    <property type="term" value="F:acyltransferase activity, transferring groups other than amino-acyl groups"/>
    <property type="evidence" value="ECO:0007669"/>
    <property type="project" value="InterPro"/>
</dbReference>
<dbReference type="SUPFAM" id="SSF55729">
    <property type="entry name" value="Acyl-CoA N-acyltransferases (Nat)"/>
    <property type="match status" value="1"/>
</dbReference>
<accession>A0A7Y4NXB7</accession>
<dbReference type="PROSITE" id="PS51186">
    <property type="entry name" value="GNAT"/>
    <property type="match status" value="1"/>
</dbReference>
<keyword evidence="3" id="KW-1185">Reference proteome</keyword>